<dbReference type="SUPFAM" id="SSF53474">
    <property type="entry name" value="alpha/beta-Hydrolases"/>
    <property type="match status" value="1"/>
</dbReference>
<organism evidence="1 2">
    <name type="scientific">Micromonospora echinofusca</name>
    <dbReference type="NCBI Taxonomy" id="47858"/>
    <lineage>
        <taxon>Bacteria</taxon>
        <taxon>Bacillati</taxon>
        <taxon>Actinomycetota</taxon>
        <taxon>Actinomycetes</taxon>
        <taxon>Micromonosporales</taxon>
        <taxon>Micromonosporaceae</taxon>
        <taxon>Micromonospora</taxon>
    </lineage>
</organism>
<evidence type="ECO:0000313" key="1">
    <source>
        <dbReference type="EMBL" id="SCG16153.1"/>
    </source>
</evidence>
<protein>
    <submittedName>
        <fullName evidence="1">S-formylglutathione hydrolase FrmB</fullName>
    </submittedName>
</protein>
<dbReference type="PANTHER" id="PTHR48098">
    <property type="entry name" value="ENTEROCHELIN ESTERASE-RELATED"/>
    <property type="match status" value="1"/>
</dbReference>
<gene>
    <name evidence="1" type="ORF">GA0070610_2410</name>
</gene>
<dbReference type="InterPro" id="IPR029058">
    <property type="entry name" value="AB_hydrolase_fold"/>
</dbReference>
<reference evidence="1 2" key="1">
    <citation type="submission" date="2016-06" db="EMBL/GenBank/DDBJ databases">
        <authorList>
            <person name="Kjaerup R.B."/>
            <person name="Dalgaard T.S."/>
            <person name="Juul-Madsen H.R."/>
        </authorList>
    </citation>
    <scope>NUCLEOTIDE SEQUENCE [LARGE SCALE GENOMIC DNA]</scope>
    <source>
        <strain evidence="1 2">DSM 43913</strain>
    </source>
</reference>
<sequence length="261" mass="28411">MALTRVDFYSEVLGLSTSMTVILPQQTTTQIGMSGSAGQGDPPVLYLLHGLSDDDTIWLRRTSIERYVAPLGLAVVMPQVGRSFYADEEHGNRYWTFLTEELPRLCHGFFRLSARREDTFVAGLSMGGYGALKWALREPGRFAAAASLSGALDVAARRHATTAPLDPAVWHTAFGERPVAGSDDDLLALLGRATGDDDLPALRVACGTEDFLYEDNLTFVAAAHERGVPLTVDFSPGAHDWAYWDAKIQDVLAWLPLRAGG</sequence>
<proteinExistence type="predicted"/>
<dbReference type="GO" id="GO:0016787">
    <property type="term" value="F:hydrolase activity"/>
    <property type="evidence" value="ECO:0007669"/>
    <property type="project" value="UniProtKB-KW"/>
</dbReference>
<dbReference type="GO" id="GO:0016747">
    <property type="term" value="F:acyltransferase activity, transferring groups other than amino-acyl groups"/>
    <property type="evidence" value="ECO:0007669"/>
    <property type="project" value="TreeGrafter"/>
</dbReference>
<dbReference type="InterPro" id="IPR050583">
    <property type="entry name" value="Mycobacterial_A85_antigen"/>
</dbReference>
<evidence type="ECO:0000313" key="2">
    <source>
        <dbReference type="Proteomes" id="UP000198251"/>
    </source>
</evidence>
<name>A0A1C5G8B0_MICEH</name>
<dbReference type="EMBL" id="LT607733">
    <property type="protein sequence ID" value="SCG16153.1"/>
    <property type="molecule type" value="Genomic_DNA"/>
</dbReference>
<keyword evidence="2" id="KW-1185">Reference proteome</keyword>
<dbReference type="AlphaFoldDB" id="A0A1C5G8B0"/>
<accession>A0A1C5G8B0</accession>
<keyword evidence="1" id="KW-0378">Hydrolase</keyword>
<dbReference type="Proteomes" id="UP000198251">
    <property type="component" value="Chromosome I"/>
</dbReference>
<dbReference type="InterPro" id="IPR000801">
    <property type="entry name" value="Esterase-like"/>
</dbReference>
<dbReference type="PANTHER" id="PTHR48098:SF1">
    <property type="entry name" value="DIACYLGLYCEROL ACYLTRANSFERASE_MYCOLYLTRANSFERASE AG85A"/>
    <property type="match status" value="1"/>
</dbReference>
<dbReference type="Gene3D" id="3.40.50.1820">
    <property type="entry name" value="alpha/beta hydrolase"/>
    <property type="match status" value="1"/>
</dbReference>
<dbReference type="RefSeq" id="WP_089000082.1">
    <property type="nucleotide sequence ID" value="NZ_JBFAAC010000005.1"/>
</dbReference>
<dbReference type="Pfam" id="PF00756">
    <property type="entry name" value="Esterase"/>
    <property type="match status" value="1"/>
</dbReference>
<dbReference type="GeneID" id="95802220"/>